<protein>
    <submittedName>
        <fullName evidence="1">Uncharacterized protein</fullName>
    </submittedName>
</protein>
<dbReference type="EMBL" id="CP102453">
    <property type="protein sequence ID" value="UUX34459.1"/>
    <property type="molecule type" value="Genomic_DNA"/>
</dbReference>
<accession>A0ABY5P713</accession>
<reference evidence="1 2" key="1">
    <citation type="submission" date="2022-08" db="EMBL/GenBank/DDBJ databases">
        <title>Aerococcaceae sp. nov isolated from spoiled eye mask.</title>
        <authorList>
            <person name="Zhou G."/>
            <person name="Xie X.-B."/>
            <person name="Shi Q.-S."/>
            <person name="Wang Y.-S."/>
            <person name="Wen X."/>
            <person name="Peng H."/>
            <person name="Yang X.-J."/>
            <person name="Tao H.-B."/>
            <person name="Huang X.-M."/>
        </authorList>
    </citation>
    <scope>NUCLEOTIDE SEQUENCE [LARGE SCALE GENOMIC DNA]</scope>
    <source>
        <strain evidence="2">DM20194951</strain>
    </source>
</reference>
<evidence type="ECO:0000313" key="2">
    <source>
        <dbReference type="Proteomes" id="UP001315967"/>
    </source>
</evidence>
<proteinExistence type="predicted"/>
<gene>
    <name evidence="1" type="ORF">NRE15_02075</name>
</gene>
<sequence>MIKYIKVVLVLIGCFVLLGNVEEKGNNKLVTKPDYFDVIGENDN</sequence>
<dbReference type="RefSeq" id="WP_313793961.1">
    <property type="nucleotide sequence ID" value="NZ_CP102453.1"/>
</dbReference>
<evidence type="ECO:0000313" key="1">
    <source>
        <dbReference type="EMBL" id="UUX34459.1"/>
    </source>
</evidence>
<name>A0ABY5P713_9LACT</name>
<organism evidence="1 2">
    <name type="scientific">Fundicoccus culcitae</name>
    <dbReference type="NCBI Taxonomy" id="2969821"/>
    <lineage>
        <taxon>Bacteria</taxon>
        <taxon>Bacillati</taxon>
        <taxon>Bacillota</taxon>
        <taxon>Bacilli</taxon>
        <taxon>Lactobacillales</taxon>
        <taxon>Aerococcaceae</taxon>
        <taxon>Fundicoccus</taxon>
    </lineage>
</organism>
<keyword evidence="2" id="KW-1185">Reference proteome</keyword>
<dbReference type="Proteomes" id="UP001315967">
    <property type="component" value="Chromosome"/>
</dbReference>